<dbReference type="SUPFAM" id="SSF53822">
    <property type="entry name" value="Periplasmic binding protein-like I"/>
    <property type="match status" value="1"/>
</dbReference>
<evidence type="ECO:0008006" key="3">
    <source>
        <dbReference type="Google" id="ProtNLM"/>
    </source>
</evidence>
<proteinExistence type="predicted"/>
<dbReference type="InterPro" id="IPR028082">
    <property type="entry name" value="Peripla_BP_I"/>
</dbReference>
<gene>
    <name evidence="1" type="ORF">SAMN05421827_13042</name>
</gene>
<protein>
    <recommendedName>
        <fullName evidence="3">ABC-type branched-subunit amino acid transport system substrate-binding protein</fullName>
    </recommendedName>
</protein>
<dbReference type="Proteomes" id="UP000199643">
    <property type="component" value="Unassembled WGS sequence"/>
</dbReference>
<sequence>MQQLKKIGLLIPYSGEFPALRETLLNPLKSYCNNRGIELFPEFIGNGSPKVVETAIEKLYYQEDVDVILGYVSYHVMVGLFDKVKKFRPKKFINISLGEVITDDFQLLHPENYILIGYHAWWMQSMLAYWLADQLQPESCLVCTSLYDAGYSLLECFRIGYHSGCSNKLDYSILKNNPGVFSADPLIAEIKRTNPSHVHVLLCGQELDDFIKKFEQEITYEPTISFAFPVEIKSKLSHPAFSKCYLVGDLHLYNKGNVLFESPYKHIFSNVMDSILRYLNGEDPIINHLVIFMADLCDQTFKPVEQHIQFPDMSNAFKESAQSVPVWQNPYLCI</sequence>
<organism evidence="1 2">
    <name type="scientific">Pedobacter terrae</name>
    <dbReference type="NCBI Taxonomy" id="405671"/>
    <lineage>
        <taxon>Bacteria</taxon>
        <taxon>Pseudomonadati</taxon>
        <taxon>Bacteroidota</taxon>
        <taxon>Sphingobacteriia</taxon>
        <taxon>Sphingobacteriales</taxon>
        <taxon>Sphingobacteriaceae</taxon>
        <taxon>Pedobacter</taxon>
    </lineage>
</organism>
<evidence type="ECO:0000313" key="2">
    <source>
        <dbReference type="Proteomes" id="UP000199643"/>
    </source>
</evidence>
<evidence type="ECO:0000313" key="1">
    <source>
        <dbReference type="EMBL" id="SDH59356.1"/>
    </source>
</evidence>
<accession>A0A1G8DNW9</accession>
<dbReference type="RefSeq" id="WP_090504467.1">
    <property type="nucleotide sequence ID" value="NZ_FNCH01000030.1"/>
</dbReference>
<dbReference type="OrthoDB" id="827062at2"/>
<dbReference type="STRING" id="405671.SAMN05421827_13042"/>
<dbReference type="AlphaFoldDB" id="A0A1G8DNW9"/>
<dbReference type="EMBL" id="FNCH01000030">
    <property type="protein sequence ID" value="SDH59356.1"/>
    <property type="molecule type" value="Genomic_DNA"/>
</dbReference>
<dbReference type="Gene3D" id="3.40.50.2300">
    <property type="match status" value="2"/>
</dbReference>
<keyword evidence="2" id="KW-1185">Reference proteome</keyword>
<name>A0A1G8DNW9_9SPHI</name>
<reference evidence="2" key="1">
    <citation type="submission" date="2016-10" db="EMBL/GenBank/DDBJ databases">
        <authorList>
            <person name="Varghese N."/>
            <person name="Submissions S."/>
        </authorList>
    </citation>
    <scope>NUCLEOTIDE SEQUENCE [LARGE SCALE GENOMIC DNA]</scope>
    <source>
        <strain evidence="2">DSM 17933</strain>
    </source>
</reference>